<feature type="compositionally biased region" description="Polar residues" evidence="1">
    <location>
        <begin position="39"/>
        <end position="51"/>
    </location>
</feature>
<dbReference type="AlphaFoldDB" id="A0A699LDF0"/>
<protein>
    <submittedName>
        <fullName evidence="2">Uncharacterized protein</fullName>
    </submittedName>
</protein>
<sequence length="97" mass="11225">KYAHVEEHGLKVNDLEDQSHQEFNTGNDDETYVRESPNVDKSQSNPSSSPTPDREWHKQRLLTNDHLNHGSHKWLKLLALNLRSMNSWLLPSTSLHS</sequence>
<feature type="non-terminal residue" evidence="2">
    <location>
        <position position="1"/>
    </location>
</feature>
<evidence type="ECO:0000313" key="2">
    <source>
        <dbReference type="EMBL" id="GFB32501.1"/>
    </source>
</evidence>
<evidence type="ECO:0000256" key="1">
    <source>
        <dbReference type="SAM" id="MobiDB-lite"/>
    </source>
</evidence>
<accession>A0A699LDF0</accession>
<gene>
    <name evidence="2" type="ORF">Tci_704472</name>
</gene>
<organism evidence="2">
    <name type="scientific">Tanacetum cinerariifolium</name>
    <name type="common">Dalmatian daisy</name>
    <name type="synonym">Chrysanthemum cinerariifolium</name>
    <dbReference type="NCBI Taxonomy" id="118510"/>
    <lineage>
        <taxon>Eukaryota</taxon>
        <taxon>Viridiplantae</taxon>
        <taxon>Streptophyta</taxon>
        <taxon>Embryophyta</taxon>
        <taxon>Tracheophyta</taxon>
        <taxon>Spermatophyta</taxon>
        <taxon>Magnoliopsida</taxon>
        <taxon>eudicotyledons</taxon>
        <taxon>Gunneridae</taxon>
        <taxon>Pentapetalae</taxon>
        <taxon>asterids</taxon>
        <taxon>campanulids</taxon>
        <taxon>Asterales</taxon>
        <taxon>Asteraceae</taxon>
        <taxon>Asteroideae</taxon>
        <taxon>Anthemideae</taxon>
        <taxon>Anthemidinae</taxon>
        <taxon>Tanacetum</taxon>
    </lineage>
</organism>
<name>A0A699LDF0_TANCI</name>
<dbReference type="EMBL" id="BKCJ010602332">
    <property type="protein sequence ID" value="GFB32501.1"/>
    <property type="molecule type" value="Genomic_DNA"/>
</dbReference>
<feature type="compositionally biased region" description="Basic and acidic residues" evidence="1">
    <location>
        <begin position="1"/>
        <end position="20"/>
    </location>
</feature>
<comment type="caution">
    <text evidence="2">The sequence shown here is derived from an EMBL/GenBank/DDBJ whole genome shotgun (WGS) entry which is preliminary data.</text>
</comment>
<feature type="region of interest" description="Disordered" evidence="1">
    <location>
        <begin position="1"/>
        <end position="55"/>
    </location>
</feature>
<reference evidence="2" key="1">
    <citation type="journal article" date="2019" name="Sci. Rep.">
        <title>Draft genome of Tanacetum cinerariifolium, the natural source of mosquito coil.</title>
        <authorList>
            <person name="Yamashiro T."/>
            <person name="Shiraishi A."/>
            <person name="Satake H."/>
            <person name="Nakayama K."/>
        </authorList>
    </citation>
    <scope>NUCLEOTIDE SEQUENCE</scope>
</reference>
<proteinExistence type="predicted"/>